<sequence length="223" mass="23931">MQTSEQPDAEADASGRTPARWVGLRSRARPWLVTVLVLAVLATVIGLAGGWRPATADTGRGRALPAGKEIRLVRWKITVLDAELSNVDPDGGYQTPDTIRLRFALENRGDKTSNEFPITVLGQDPGATPGVLTIDPQTPERPDSVSDGGALGQLGVDPQITQPWTVEIAYQQGITVTAPTRIAVVVRDEKKTKSLASSSPDDYEVADAPVGHLLVPLVDRRTR</sequence>
<dbReference type="OrthoDB" id="4833117at2"/>
<comment type="caution">
    <text evidence="2">The sequence shown here is derived from an EMBL/GenBank/DDBJ whole genome shotgun (WGS) entry which is preliminary data.</text>
</comment>
<evidence type="ECO:0000313" key="2">
    <source>
        <dbReference type="EMBL" id="OYO13592.1"/>
    </source>
</evidence>
<protein>
    <submittedName>
        <fullName evidence="2">Uncharacterized protein</fullName>
    </submittedName>
</protein>
<organism evidence="2 3">
    <name type="scientific">Enemella evansiae</name>
    <dbReference type="NCBI Taxonomy" id="2016499"/>
    <lineage>
        <taxon>Bacteria</taxon>
        <taxon>Bacillati</taxon>
        <taxon>Actinomycetota</taxon>
        <taxon>Actinomycetes</taxon>
        <taxon>Propionibacteriales</taxon>
        <taxon>Propionibacteriaceae</taxon>
        <taxon>Enemella</taxon>
    </lineage>
</organism>
<name>A0A255GDR4_9ACTN</name>
<feature type="transmembrane region" description="Helical" evidence="1">
    <location>
        <begin position="31"/>
        <end position="51"/>
    </location>
</feature>
<keyword evidence="1" id="KW-1133">Transmembrane helix</keyword>
<dbReference type="AlphaFoldDB" id="A0A255GDR4"/>
<keyword evidence="1" id="KW-0472">Membrane</keyword>
<dbReference type="Proteomes" id="UP000215896">
    <property type="component" value="Unassembled WGS sequence"/>
</dbReference>
<accession>A0A255GDR4</accession>
<dbReference type="EMBL" id="NMVO01000013">
    <property type="protein sequence ID" value="OYO13592.1"/>
    <property type="molecule type" value="Genomic_DNA"/>
</dbReference>
<dbReference type="RefSeq" id="WP_094405694.1">
    <property type="nucleotide sequence ID" value="NZ_NMVO01000013.1"/>
</dbReference>
<reference evidence="2 3" key="1">
    <citation type="submission" date="2017-07" db="EMBL/GenBank/DDBJ databases">
        <title>Draft whole genome sequences of clinical Proprionibacteriaceae strains.</title>
        <authorList>
            <person name="Bernier A.-M."/>
            <person name="Bernard K."/>
            <person name="Domingo M.-C."/>
        </authorList>
    </citation>
    <scope>NUCLEOTIDE SEQUENCE [LARGE SCALE GENOMIC DNA]</scope>
    <source>
        <strain evidence="2 3">NML 030167</strain>
    </source>
</reference>
<gene>
    <name evidence="2" type="ORF">CGZ94_11560</name>
</gene>
<keyword evidence="3" id="KW-1185">Reference proteome</keyword>
<evidence type="ECO:0000256" key="1">
    <source>
        <dbReference type="SAM" id="Phobius"/>
    </source>
</evidence>
<evidence type="ECO:0000313" key="3">
    <source>
        <dbReference type="Proteomes" id="UP000215896"/>
    </source>
</evidence>
<proteinExistence type="predicted"/>
<keyword evidence="1" id="KW-0812">Transmembrane</keyword>